<protein>
    <recommendedName>
        <fullName evidence="3 18">Phosphoinositide phospholipase C</fullName>
        <ecNumber evidence="3 18">3.1.4.11</ecNumber>
    </recommendedName>
</protein>
<evidence type="ECO:0000259" key="22">
    <source>
        <dbReference type="PROSITE" id="PS50008"/>
    </source>
</evidence>
<dbReference type="FunFam" id="2.60.40.150:FF:000058">
    <property type="entry name" value="Phosphoinositide phospholipase C"/>
    <property type="match status" value="1"/>
</dbReference>
<evidence type="ECO:0000256" key="18">
    <source>
        <dbReference type="RuleBase" id="RU361133"/>
    </source>
</evidence>
<dbReference type="Gene3D" id="3.20.20.190">
    <property type="entry name" value="Phosphatidylinositol (PI) phosphodiesterase"/>
    <property type="match status" value="1"/>
</dbReference>
<evidence type="ECO:0000256" key="16">
    <source>
        <dbReference type="PIRSR" id="PIRSR628391-3"/>
    </source>
</evidence>
<accession>A0A8S4AWU3</accession>
<dbReference type="Proteomes" id="UP000677803">
    <property type="component" value="Unassembled WGS sequence"/>
</dbReference>
<dbReference type="CDD" id="cd16217">
    <property type="entry name" value="EFh_PI-PLCdelta1"/>
    <property type="match status" value="1"/>
</dbReference>
<dbReference type="GO" id="GO:0016042">
    <property type="term" value="P:lipid catabolic process"/>
    <property type="evidence" value="ECO:0007669"/>
    <property type="project" value="UniProtKB-KW"/>
</dbReference>
<dbReference type="Gene3D" id="2.60.40.150">
    <property type="entry name" value="C2 domain"/>
    <property type="match status" value="1"/>
</dbReference>
<dbReference type="InterPro" id="IPR015359">
    <property type="entry name" value="PLC_EF-hand-like"/>
</dbReference>
<dbReference type="InterPro" id="IPR002048">
    <property type="entry name" value="EF_hand_dom"/>
</dbReference>
<dbReference type="SUPFAM" id="SSF47473">
    <property type="entry name" value="EF-hand"/>
    <property type="match status" value="1"/>
</dbReference>
<keyword evidence="5 16" id="KW-0479">Metal-binding</keyword>
<dbReference type="PROSITE" id="PS50007">
    <property type="entry name" value="PIPLC_X_DOMAIN"/>
    <property type="match status" value="1"/>
</dbReference>
<dbReference type="GO" id="GO:0005509">
    <property type="term" value="F:calcium ion binding"/>
    <property type="evidence" value="ECO:0007669"/>
    <property type="project" value="InterPro"/>
</dbReference>
<dbReference type="InterPro" id="IPR011992">
    <property type="entry name" value="EF-hand-dom_pair"/>
</dbReference>
<sequence length="789" mass="89732">MSCMRKEPEISKTEELRHHARSQKVIQTNVKLLGMEGDPDLQFLLKGGDLLKVKSHSWKKTRFFKLQEDCKTMWLAVGDISVVRIGRQSEGLRKNTEEQVEGRCFSIMFKGHRKNLDLIASSEEEARQWVKSLEKLVSNISNLSRQQTREHWIFSCLRKADKNKDDKLSQSEVKSFLRLINIEMDDEYAEMIFKKCDKSKSGFLSGEEIEHFYDLLTHREEIDVIYGEYAKSTGFMSPDNLVDFLLKEQREKATLSDAQKIIEKYEPDEHAKAKKLLSKDGFLMYLHHPEAMVLNPENKGLYQDMHQPLNHYFISSSHNTYLMEDQLKGPSSTEAYVRALLKGCRCVELDCWDGSDDEPVIYHGYTLTSKILFKDAIKAIKEYAFKTSDYPVILSLENHCSVEQQAVMARHMSSILGSALVTSPLGEGMPSDFPSPEELKGKFLIKGKRLNKLEAAFAEEAAAEDTGVTEEEDSNDDDEEEEQKEKKSKKKLKLAKELSDMVVYCKSVHFHGFEDARKNLSFYEMSSFKEGKAMKLVEESANAYIRHNVDKLSRIYPAGSRTDSSNYNPVPLWNAGCQIVALNFQTNCTDMDINQGKFLVNGKSGYVLKPEFMREAATEFDPITLTRGDWLKHKMLHVMVRPPGRGPALRWPPGAKPGTKPDTKPGIISAQQLPKVNQKKSSIVDPLVKVEVYGVPADVAEKETAPVSNNGFNPAWNENFQFDVYVPELALVRFLIEDHDSTSDNEFVGQYTLPFNSLQMGYRHVPLLDRNGNLLPSAGLFVHIMVVDA</sequence>
<feature type="domain" description="C2" evidence="21">
    <location>
        <begin position="641"/>
        <end position="769"/>
    </location>
</feature>
<dbReference type="InterPro" id="IPR011993">
    <property type="entry name" value="PH-like_dom_sf"/>
</dbReference>
<evidence type="ECO:0000256" key="11">
    <source>
        <dbReference type="ARBA" id="ARBA00023136"/>
    </source>
</evidence>
<dbReference type="PROSITE" id="PS50222">
    <property type="entry name" value="EF_HAND_2"/>
    <property type="match status" value="2"/>
</dbReference>
<dbReference type="AlphaFoldDB" id="A0A8S4AWU3"/>
<dbReference type="Pfam" id="PF00168">
    <property type="entry name" value="C2"/>
    <property type="match status" value="1"/>
</dbReference>
<feature type="domain" description="EF-hand" evidence="23">
    <location>
        <begin position="184"/>
        <end position="219"/>
    </location>
</feature>
<dbReference type="InterPro" id="IPR001849">
    <property type="entry name" value="PH_domain"/>
</dbReference>
<dbReference type="GO" id="GO:0005886">
    <property type="term" value="C:plasma membrane"/>
    <property type="evidence" value="ECO:0007669"/>
    <property type="project" value="TreeGrafter"/>
</dbReference>
<dbReference type="SUPFAM" id="SSF49562">
    <property type="entry name" value="C2 domain (Calcium/lipid-binding domain, CaLB)"/>
    <property type="match status" value="1"/>
</dbReference>
<name>A0A8S4AWU3_9TELE</name>
<feature type="binding site" evidence="15">
    <location>
        <position position="527"/>
    </location>
    <ligand>
        <name>substrate</name>
    </ligand>
</feature>
<evidence type="ECO:0000256" key="14">
    <source>
        <dbReference type="PIRSR" id="PIRSR628391-1"/>
    </source>
</evidence>
<dbReference type="PROSITE" id="PS50008">
    <property type="entry name" value="PIPLC_Y_DOMAIN"/>
    <property type="match status" value="1"/>
</dbReference>
<comment type="subcellular location">
    <subcellularLocation>
        <location evidence="2">Cytoplasm</location>
    </subcellularLocation>
    <subcellularLocation>
        <location evidence="1">Membrane</location>
        <topology evidence="1">Peripheral membrane protein</topology>
    </subcellularLocation>
</comment>
<dbReference type="CDD" id="cd08593">
    <property type="entry name" value="PI-PLCc_delta"/>
    <property type="match status" value="1"/>
</dbReference>
<dbReference type="PROSITE" id="PS50003">
    <property type="entry name" value="PH_DOMAIN"/>
    <property type="match status" value="1"/>
</dbReference>
<feature type="binding site" evidence="16">
    <location>
        <position position="350"/>
    </location>
    <ligand>
        <name>Ca(2+)</name>
        <dbReference type="ChEBI" id="CHEBI:29108"/>
        <label>3</label>
        <note>catalytic</note>
    </ligand>
</feature>
<evidence type="ECO:0000256" key="12">
    <source>
        <dbReference type="ARBA" id="ARBA00023224"/>
    </source>
</evidence>
<gene>
    <name evidence="24" type="ORF">MMEN_LOCUS8154</name>
</gene>
<keyword evidence="6" id="KW-0677">Repeat</keyword>
<evidence type="ECO:0000256" key="7">
    <source>
        <dbReference type="ARBA" id="ARBA00022801"/>
    </source>
</evidence>
<dbReference type="InterPro" id="IPR001192">
    <property type="entry name" value="PI-PLC_fam"/>
</dbReference>
<feature type="binding site" evidence="16">
    <location>
        <position position="348"/>
    </location>
    <ligand>
        <name>Ca(2+)</name>
        <dbReference type="ChEBI" id="CHEBI:29108"/>
        <label>3</label>
        <note>catalytic</note>
    </ligand>
</feature>
<keyword evidence="17" id="KW-0325">Glycoprotein</keyword>
<dbReference type="FunFam" id="2.30.29.30:FF:000088">
    <property type="entry name" value="Phosphoinositide phospholipase C"/>
    <property type="match status" value="1"/>
</dbReference>
<feature type="domain" description="EF-hand" evidence="23">
    <location>
        <begin position="148"/>
        <end position="183"/>
    </location>
</feature>
<evidence type="ECO:0000256" key="6">
    <source>
        <dbReference type="ARBA" id="ARBA00022737"/>
    </source>
</evidence>
<evidence type="ECO:0000256" key="4">
    <source>
        <dbReference type="ARBA" id="ARBA00022490"/>
    </source>
</evidence>
<keyword evidence="12" id="KW-0807">Transducer</keyword>
<evidence type="ECO:0000256" key="19">
    <source>
        <dbReference type="SAM" id="MobiDB-lite"/>
    </source>
</evidence>
<feature type="active site" evidence="14">
    <location>
        <position position="318"/>
    </location>
</feature>
<dbReference type="InterPro" id="IPR001711">
    <property type="entry name" value="PLipase_C_Pinositol-sp_Y"/>
</dbReference>
<comment type="catalytic activity">
    <reaction evidence="13">
        <text>a 1,2-diacyl-sn-glycero-3-phospho-(1D-myo-inositol-4,5-bisphosphate) + H2O = 1D-myo-inositol 1,4,5-trisphosphate + a 1,2-diacyl-sn-glycerol + H(+)</text>
        <dbReference type="Rhea" id="RHEA:33179"/>
        <dbReference type="ChEBI" id="CHEBI:15377"/>
        <dbReference type="ChEBI" id="CHEBI:15378"/>
        <dbReference type="ChEBI" id="CHEBI:17815"/>
        <dbReference type="ChEBI" id="CHEBI:58456"/>
        <dbReference type="ChEBI" id="CHEBI:203600"/>
        <dbReference type="EC" id="3.1.4.11"/>
    </reaction>
    <physiologicalReaction direction="left-to-right" evidence="13">
        <dbReference type="Rhea" id="RHEA:33180"/>
    </physiologicalReaction>
</comment>
<keyword evidence="4" id="KW-0963">Cytoplasm</keyword>
<evidence type="ECO:0000259" key="23">
    <source>
        <dbReference type="PROSITE" id="PS50222"/>
    </source>
</evidence>
<feature type="binding site" evidence="16">
    <location>
        <position position="738"/>
    </location>
    <ligand>
        <name>Ca(2+)</name>
        <dbReference type="ChEBI" id="CHEBI:29108"/>
        <label>5</label>
    </ligand>
</feature>
<feature type="domain" description="PH" evidence="20">
    <location>
        <begin position="104"/>
        <end position="138"/>
    </location>
</feature>
<reference evidence="24" key="1">
    <citation type="submission" date="2021-05" db="EMBL/GenBank/DDBJ databases">
        <authorList>
            <person name="Tigano A."/>
        </authorList>
    </citation>
    <scope>NUCLEOTIDE SEQUENCE</scope>
</reference>
<dbReference type="PANTHER" id="PTHR10336:SF199">
    <property type="entry name" value="PHOSPHOINOSITIDE PHOSPHOLIPASE C"/>
    <property type="match status" value="1"/>
</dbReference>
<dbReference type="Gene3D" id="1.10.238.10">
    <property type="entry name" value="EF-hand"/>
    <property type="match status" value="2"/>
</dbReference>
<dbReference type="Pfam" id="PF00388">
    <property type="entry name" value="PI-PLC-X"/>
    <property type="match status" value="1"/>
</dbReference>
<dbReference type="Pfam" id="PF09279">
    <property type="entry name" value="EF-hand_like"/>
    <property type="match status" value="1"/>
</dbReference>
<proteinExistence type="predicted"/>
<dbReference type="SMART" id="SM00148">
    <property type="entry name" value="PLCXc"/>
    <property type="match status" value="1"/>
</dbReference>
<evidence type="ECO:0000313" key="24">
    <source>
        <dbReference type="EMBL" id="CAG5897121.1"/>
    </source>
</evidence>
<dbReference type="InterPro" id="IPR000909">
    <property type="entry name" value="PLipase_C_PInositol-sp_X_dom"/>
</dbReference>
<evidence type="ECO:0000256" key="15">
    <source>
        <dbReference type="PIRSR" id="PIRSR628391-2"/>
    </source>
</evidence>
<evidence type="ECO:0000256" key="2">
    <source>
        <dbReference type="ARBA" id="ARBA00004496"/>
    </source>
</evidence>
<dbReference type="InterPro" id="IPR035892">
    <property type="entry name" value="C2_domain_sf"/>
</dbReference>
<feature type="binding site" evidence="15">
    <location>
        <position position="448"/>
    </location>
    <ligand>
        <name>substrate</name>
    </ligand>
</feature>
<dbReference type="PROSITE" id="PS00018">
    <property type="entry name" value="EF_HAND_1"/>
    <property type="match status" value="2"/>
</dbReference>
<dbReference type="Pfam" id="PF00387">
    <property type="entry name" value="PI-PLC-Y"/>
    <property type="match status" value="1"/>
</dbReference>
<evidence type="ECO:0000256" key="17">
    <source>
        <dbReference type="PIRSR" id="PIRSR628391-4"/>
    </source>
</evidence>
<evidence type="ECO:0000259" key="21">
    <source>
        <dbReference type="PROSITE" id="PS50004"/>
    </source>
</evidence>
<dbReference type="InterPro" id="IPR046975">
    <property type="entry name" value="PLC-delta1_EF"/>
</dbReference>
<evidence type="ECO:0000256" key="9">
    <source>
        <dbReference type="ARBA" id="ARBA00022963"/>
    </source>
</evidence>
<feature type="binding site" evidence="16">
    <location>
        <position position="319"/>
    </location>
    <ligand>
        <name>Ca(2+)</name>
        <dbReference type="ChEBI" id="CHEBI:29108"/>
        <label>3</label>
        <note>catalytic</note>
    </ligand>
</feature>
<dbReference type="FunFam" id="3.20.20.190:FF:000022">
    <property type="entry name" value="Phosphoinositide phospholipase C"/>
    <property type="match status" value="1"/>
</dbReference>
<feature type="active site" evidence="14">
    <location>
        <position position="363"/>
    </location>
</feature>
<feature type="binding site" evidence="16">
    <location>
        <position position="683"/>
    </location>
    <ligand>
        <name>Ca(2+)</name>
        <dbReference type="ChEBI" id="CHEBI:29108"/>
        <label>4</label>
    </ligand>
</feature>
<dbReference type="EMBL" id="CAJRST010007779">
    <property type="protein sequence ID" value="CAG5897121.1"/>
    <property type="molecule type" value="Genomic_DNA"/>
</dbReference>
<dbReference type="GO" id="GO:0004435">
    <property type="term" value="F:phosphatidylinositol-4,5-bisphosphate phospholipase C activity"/>
    <property type="evidence" value="ECO:0007669"/>
    <property type="project" value="UniProtKB-EC"/>
</dbReference>
<feature type="binding site" evidence="16">
    <location>
        <position position="740"/>
    </location>
    <ligand>
        <name>Ca(2+)</name>
        <dbReference type="ChEBI" id="CHEBI:29108"/>
        <label>5</label>
    </ligand>
</feature>
<dbReference type="InterPro" id="IPR000008">
    <property type="entry name" value="C2_dom"/>
</dbReference>
<feature type="binding site" evidence="16">
    <location>
        <position position="709"/>
    </location>
    <ligand>
        <name>Ca(2+)</name>
        <dbReference type="ChEBI" id="CHEBI:29108"/>
        <label>4</label>
    </ligand>
</feature>
<dbReference type="InterPro" id="IPR028391">
    <property type="entry name" value="PLC-delta1_cat"/>
</dbReference>
<dbReference type="GO" id="GO:0005737">
    <property type="term" value="C:cytoplasm"/>
    <property type="evidence" value="ECO:0007669"/>
    <property type="project" value="UniProtKB-SubCell"/>
</dbReference>
<dbReference type="OrthoDB" id="269822at2759"/>
<feature type="domain" description="PI-PLC Y-box" evidence="22">
    <location>
        <begin position="498"/>
        <end position="614"/>
    </location>
</feature>
<feature type="compositionally biased region" description="Acidic residues" evidence="19">
    <location>
        <begin position="461"/>
        <end position="482"/>
    </location>
</feature>
<dbReference type="InterPro" id="IPR017946">
    <property type="entry name" value="PLC-like_Pdiesterase_TIM-brl"/>
</dbReference>
<feature type="binding site" evidence="16">
    <location>
        <position position="397"/>
    </location>
    <ligand>
        <name>Ca(2+)</name>
        <dbReference type="ChEBI" id="CHEBI:29108"/>
        <label>3</label>
        <note>catalytic</note>
    </ligand>
</feature>
<feature type="glycosylation site" description="O-linked (GlcNAc) serine" evidence="17">
    <location>
        <position position="199"/>
    </location>
</feature>
<dbReference type="SUPFAM" id="SSF51695">
    <property type="entry name" value="PLC-like phosphodiesterases"/>
    <property type="match status" value="1"/>
</dbReference>
<dbReference type="GO" id="GO:0035556">
    <property type="term" value="P:intracellular signal transduction"/>
    <property type="evidence" value="ECO:0007669"/>
    <property type="project" value="InterPro"/>
</dbReference>
<dbReference type="EC" id="3.1.4.11" evidence="3 18"/>
<evidence type="ECO:0000256" key="1">
    <source>
        <dbReference type="ARBA" id="ARBA00004170"/>
    </source>
</evidence>
<keyword evidence="25" id="KW-1185">Reference proteome</keyword>
<evidence type="ECO:0000256" key="3">
    <source>
        <dbReference type="ARBA" id="ARBA00012368"/>
    </source>
</evidence>
<keyword evidence="10 18" id="KW-0443">Lipid metabolism</keyword>
<keyword evidence="9 18" id="KW-0442">Lipid degradation</keyword>
<feature type="binding site" evidence="15">
    <location>
        <position position="554"/>
    </location>
    <ligand>
        <name>substrate</name>
    </ligand>
</feature>
<keyword evidence="8 16" id="KW-0106">Calcium</keyword>
<dbReference type="Gene3D" id="2.30.29.30">
    <property type="entry name" value="Pleckstrin-homology domain (PH domain)/Phosphotyrosine-binding domain (PTB)"/>
    <property type="match status" value="1"/>
</dbReference>
<evidence type="ECO:0000313" key="25">
    <source>
        <dbReference type="Proteomes" id="UP000677803"/>
    </source>
</evidence>
<feature type="binding site" evidence="15">
    <location>
        <position position="446"/>
    </location>
    <ligand>
        <name>substrate</name>
    </ligand>
</feature>
<keyword evidence="7 18" id="KW-0378">Hydrolase</keyword>
<organism evidence="24 25">
    <name type="scientific">Menidia menidia</name>
    <name type="common">Atlantic silverside</name>
    <dbReference type="NCBI Taxonomy" id="238744"/>
    <lineage>
        <taxon>Eukaryota</taxon>
        <taxon>Metazoa</taxon>
        <taxon>Chordata</taxon>
        <taxon>Craniata</taxon>
        <taxon>Vertebrata</taxon>
        <taxon>Euteleostomi</taxon>
        <taxon>Actinopterygii</taxon>
        <taxon>Neopterygii</taxon>
        <taxon>Teleostei</taxon>
        <taxon>Neoteleostei</taxon>
        <taxon>Acanthomorphata</taxon>
        <taxon>Ovalentaria</taxon>
        <taxon>Atherinomorphae</taxon>
        <taxon>Atheriniformes</taxon>
        <taxon>Atherinopsidae</taxon>
        <taxon>Menidiinae</taxon>
        <taxon>Menidia</taxon>
    </lineage>
</organism>
<dbReference type="PRINTS" id="PR00390">
    <property type="entry name" value="PHPHLIPASEC"/>
</dbReference>
<evidence type="ECO:0000256" key="5">
    <source>
        <dbReference type="ARBA" id="ARBA00022723"/>
    </source>
</evidence>
<comment type="cofactor">
    <cofactor evidence="16">
        <name>Ca(2+)</name>
        <dbReference type="ChEBI" id="CHEBI:29108"/>
    </cofactor>
    <text evidence="16">Binds 3 Ca(2+) ions per subunit. Two of the Ca(2+) ions are bound to the C2 domain.</text>
</comment>
<comment type="caution">
    <text evidence="24">The sequence shown here is derived from an EMBL/GenBank/DDBJ whole genome shotgun (WGS) entry which is preliminary data.</text>
</comment>
<evidence type="ECO:0000256" key="8">
    <source>
        <dbReference type="ARBA" id="ARBA00022837"/>
    </source>
</evidence>
<keyword evidence="11" id="KW-0472">Membrane</keyword>
<dbReference type="CDD" id="cd00275">
    <property type="entry name" value="C2_PLC_like"/>
    <property type="match status" value="1"/>
</dbReference>
<evidence type="ECO:0000256" key="13">
    <source>
        <dbReference type="ARBA" id="ARBA00023674"/>
    </source>
</evidence>
<dbReference type="PANTHER" id="PTHR10336">
    <property type="entry name" value="PHOSPHOINOSITIDE-SPECIFIC PHOSPHOLIPASE C FAMILY PROTEIN"/>
    <property type="match status" value="1"/>
</dbReference>
<feature type="region of interest" description="Disordered" evidence="19">
    <location>
        <begin position="460"/>
        <end position="491"/>
    </location>
</feature>
<dbReference type="SUPFAM" id="SSF50729">
    <property type="entry name" value="PH domain-like"/>
    <property type="match status" value="1"/>
</dbReference>
<evidence type="ECO:0000256" key="10">
    <source>
        <dbReference type="ARBA" id="ARBA00023098"/>
    </source>
</evidence>
<dbReference type="SMART" id="SM00054">
    <property type="entry name" value="EFh"/>
    <property type="match status" value="2"/>
</dbReference>
<dbReference type="SMART" id="SM00239">
    <property type="entry name" value="C2"/>
    <property type="match status" value="1"/>
</dbReference>
<dbReference type="FunFam" id="1.10.238.10:FF:000005">
    <property type="entry name" value="Phosphoinositide phospholipase C"/>
    <property type="match status" value="1"/>
</dbReference>
<dbReference type="PROSITE" id="PS50004">
    <property type="entry name" value="C2"/>
    <property type="match status" value="1"/>
</dbReference>
<feature type="region of interest" description="Disordered" evidence="19">
    <location>
        <begin position="646"/>
        <end position="667"/>
    </location>
</feature>
<feature type="binding site" evidence="16">
    <location>
        <position position="685"/>
    </location>
    <ligand>
        <name>Ca(2+)</name>
        <dbReference type="ChEBI" id="CHEBI:29108"/>
        <label>4</label>
    </ligand>
</feature>
<dbReference type="InterPro" id="IPR018247">
    <property type="entry name" value="EF_Hand_1_Ca_BS"/>
</dbReference>
<evidence type="ECO:0000259" key="20">
    <source>
        <dbReference type="PROSITE" id="PS50003"/>
    </source>
</evidence>
<dbReference type="SMART" id="SM00149">
    <property type="entry name" value="PLCYc"/>
    <property type="match status" value="1"/>
</dbReference>